<proteinExistence type="predicted"/>
<gene>
    <name evidence="2" type="ORF">D0T12_28790</name>
</gene>
<dbReference type="InterPro" id="IPR051448">
    <property type="entry name" value="CdaR-like_regulators"/>
</dbReference>
<sequence>MDGLFKLLLDRVDANARRAVDVYTSELPDFRSVAKDGRARAAMLEFAVTLRRREAELAADAAPFTEQDLGMLTAFGEQRGRQGVSLESRERVLNLHDVLTLREIHEAAGLDEVAHVTEMIGWLPVNGLAGQRAYTRGFLSGHKRSQPFVKRVEDLAATLLADTSVAPGLAEDLGIRLADRYVVTVVRVSGGPLPKRREEIVGTLLKSHRVPMTWRRPEELVAVLPCGDVGSAEAVEAMEERALGLVRDFAEMLGRPCAAGATTGRVRALGDAVALARRISRVAPVDTMPRRLHGVTDVFVELGVVEMPQVDKRLRVLAQRLASGPDLVATLDAYYRHDMNRLHTAGALRIHPRTLDYRFRRVRELVGMDPGSRDGVRVLSAVVTLVLAGRWS</sequence>
<keyword evidence="3" id="KW-1185">Reference proteome</keyword>
<dbReference type="Pfam" id="PF13556">
    <property type="entry name" value="HTH_30"/>
    <property type="match status" value="1"/>
</dbReference>
<organism evidence="2 3">
    <name type="scientific">Actinomadura spongiicola</name>
    <dbReference type="NCBI Taxonomy" id="2303421"/>
    <lineage>
        <taxon>Bacteria</taxon>
        <taxon>Bacillati</taxon>
        <taxon>Actinomycetota</taxon>
        <taxon>Actinomycetes</taxon>
        <taxon>Streptosporangiales</taxon>
        <taxon>Thermomonosporaceae</taxon>
        <taxon>Actinomadura</taxon>
    </lineage>
</organism>
<dbReference type="InterPro" id="IPR025736">
    <property type="entry name" value="PucR_C-HTH_dom"/>
</dbReference>
<evidence type="ECO:0000313" key="3">
    <source>
        <dbReference type="Proteomes" id="UP000262882"/>
    </source>
</evidence>
<dbReference type="Gene3D" id="1.10.10.2840">
    <property type="entry name" value="PucR C-terminal helix-turn-helix domain"/>
    <property type="match status" value="1"/>
</dbReference>
<dbReference type="Proteomes" id="UP000262882">
    <property type="component" value="Unassembled WGS sequence"/>
</dbReference>
<accession>A0A372GA25</accession>
<evidence type="ECO:0000259" key="1">
    <source>
        <dbReference type="Pfam" id="PF13556"/>
    </source>
</evidence>
<feature type="domain" description="PucR C-terminal helix-turn-helix" evidence="1">
    <location>
        <begin position="327"/>
        <end position="376"/>
    </location>
</feature>
<dbReference type="PANTHER" id="PTHR33744:SF7">
    <property type="entry name" value="PUCR FAMILY TRANSCRIPTIONAL REGULATOR"/>
    <property type="match status" value="1"/>
</dbReference>
<dbReference type="OrthoDB" id="4571023at2"/>
<dbReference type="EMBL" id="QVNQ01000010">
    <property type="protein sequence ID" value="RFS82234.1"/>
    <property type="molecule type" value="Genomic_DNA"/>
</dbReference>
<dbReference type="PANTHER" id="PTHR33744">
    <property type="entry name" value="CARBOHYDRATE DIACID REGULATOR"/>
    <property type="match status" value="1"/>
</dbReference>
<comment type="caution">
    <text evidence="2">The sequence shown here is derived from an EMBL/GenBank/DDBJ whole genome shotgun (WGS) entry which is preliminary data.</text>
</comment>
<reference evidence="2 3" key="1">
    <citation type="submission" date="2018-08" db="EMBL/GenBank/DDBJ databases">
        <title>Actinomadura spongicola sp. nov., isolated from marine sponge Leucetta chagosensis.</title>
        <authorList>
            <person name="Li L."/>
            <person name="Lin H.W."/>
        </authorList>
    </citation>
    <scope>NUCLEOTIDE SEQUENCE [LARGE SCALE GENOMIC DNA]</scope>
    <source>
        <strain evidence="2 3">LHW52907</strain>
    </source>
</reference>
<dbReference type="InterPro" id="IPR042070">
    <property type="entry name" value="PucR_C-HTH_sf"/>
</dbReference>
<dbReference type="RefSeq" id="WP_117403416.1">
    <property type="nucleotide sequence ID" value="NZ_QVNQ01000010.1"/>
</dbReference>
<protein>
    <submittedName>
        <fullName evidence="2">PucR family transcriptional regulator</fullName>
    </submittedName>
</protein>
<name>A0A372GA25_9ACTN</name>
<dbReference type="AlphaFoldDB" id="A0A372GA25"/>
<evidence type="ECO:0000313" key="2">
    <source>
        <dbReference type="EMBL" id="RFS82234.1"/>
    </source>
</evidence>